<dbReference type="InterPro" id="IPR002220">
    <property type="entry name" value="DapA-like"/>
</dbReference>
<sequence>MINKNNNPFTGVIPPVSTIVTTEGALDKEGMGRLIDHLIGKGVNGLFFLGTGGEFSQMSQGERKEVAEFAVTYVNGRVPVLIGTGATSTREVMELNEHAAMIGADGVVVINPYYAKLEADYLFHHFSTIAAATDLPVLLYNFPALTGQDLSAEFVLKLVQAHDNIVGIKETVNDIGHVREMIHQVKGYKSDFSVLCGFEDLLINTLSLGGDGIISASGNFAPEISIEACQAFVGKNFVRVLELNEKLAAIPSMYTLATPFVNVIKEAIVLSGVEVSTEVLPPVKKLEPERVEKLKEIMTKLAL</sequence>
<dbReference type="SMART" id="SM01130">
    <property type="entry name" value="DHDPS"/>
    <property type="match status" value="1"/>
</dbReference>
<dbReference type="PIRSF" id="PIRSF001365">
    <property type="entry name" value="DHDPS"/>
    <property type="match status" value="1"/>
</dbReference>
<dbReference type="PRINTS" id="PR00146">
    <property type="entry name" value="DHPICSNTHASE"/>
</dbReference>
<dbReference type="PANTHER" id="PTHR12128:SF28">
    <property type="entry name" value="2-DEHYDRO-3-DEOXY-D-GLUCONATE ALDOLASE YAGE-RELATED"/>
    <property type="match status" value="1"/>
</dbReference>
<dbReference type="PROSITE" id="PS00665">
    <property type="entry name" value="DHDPS_1"/>
    <property type="match status" value="1"/>
</dbReference>
<organism evidence="4 5">
    <name type="scientific">Evansella alkalicola</name>
    <dbReference type="NCBI Taxonomy" id="745819"/>
    <lineage>
        <taxon>Bacteria</taxon>
        <taxon>Bacillati</taxon>
        <taxon>Bacillota</taxon>
        <taxon>Bacilli</taxon>
        <taxon>Bacillales</taxon>
        <taxon>Bacillaceae</taxon>
        <taxon>Evansella</taxon>
    </lineage>
</organism>
<evidence type="ECO:0000256" key="3">
    <source>
        <dbReference type="PIRNR" id="PIRNR001365"/>
    </source>
</evidence>
<keyword evidence="5" id="KW-1185">Reference proteome</keyword>
<dbReference type="Pfam" id="PF00701">
    <property type="entry name" value="DHDPS"/>
    <property type="match status" value="1"/>
</dbReference>
<dbReference type="InterPro" id="IPR013785">
    <property type="entry name" value="Aldolase_TIM"/>
</dbReference>
<dbReference type="RefSeq" id="WP_088076671.1">
    <property type="nucleotide sequence ID" value="NZ_JAHQCR010000066.1"/>
</dbReference>
<dbReference type="PANTHER" id="PTHR12128">
    <property type="entry name" value="DIHYDRODIPICOLINATE SYNTHASE"/>
    <property type="match status" value="1"/>
</dbReference>
<proteinExistence type="inferred from homology"/>
<dbReference type="Proteomes" id="UP000790580">
    <property type="component" value="Unassembled WGS sequence"/>
</dbReference>
<dbReference type="PROSITE" id="PS00666">
    <property type="entry name" value="DHDPS_2"/>
    <property type="match status" value="1"/>
</dbReference>
<reference evidence="4 5" key="1">
    <citation type="submission" date="2021-06" db="EMBL/GenBank/DDBJ databases">
        <title>Bacillus sp. RD4P76, an endophyte from a halophyte.</title>
        <authorList>
            <person name="Sun J.-Q."/>
        </authorList>
    </citation>
    <scope>NUCLEOTIDE SEQUENCE [LARGE SCALE GENOMIC DNA]</scope>
    <source>
        <strain evidence="4 5">JCM 17098</strain>
    </source>
</reference>
<keyword evidence="1 3" id="KW-0456">Lyase</keyword>
<protein>
    <submittedName>
        <fullName evidence="4">Dihydrodipicolinate synthase family protein</fullName>
    </submittedName>
</protein>
<comment type="caution">
    <text evidence="4">The sequence shown here is derived from an EMBL/GenBank/DDBJ whole genome shotgun (WGS) entry which is preliminary data.</text>
</comment>
<evidence type="ECO:0000313" key="5">
    <source>
        <dbReference type="Proteomes" id="UP000790580"/>
    </source>
</evidence>
<dbReference type="CDD" id="cd00408">
    <property type="entry name" value="DHDPS-like"/>
    <property type="match status" value="1"/>
</dbReference>
<dbReference type="SUPFAM" id="SSF51569">
    <property type="entry name" value="Aldolase"/>
    <property type="match status" value="1"/>
</dbReference>
<dbReference type="EMBL" id="JAHQCR010000066">
    <property type="protein sequence ID" value="MBU9723017.1"/>
    <property type="molecule type" value="Genomic_DNA"/>
</dbReference>
<gene>
    <name evidence="4" type="ORF">KS407_16480</name>
</gene>
<keyword evidence="2" id="KW-0704">Schiff base</keyword>
<comment type="similarity">
    <text evidence="3">Belongs to the DapA family.</text>
</comment>
<name>A0ABS6JWQ0_9BACI</name>
<evidence type="ECO:0000256" key="2">
    <source>
        <dbReference type="ARBA" id="ARBA00023270"/>
    </source>
</evidence>
<dbReference type="Gene3D" id="3.20.20.70">
    <property type="entry name" value="Aldolase class I"/>
    <property type="match status" value="1"/>
</dbReference>
<evidence type="ECO:0000313" key="4">
    <source>
        <dbReference type="EMBL" id="MBU9723017.1"/>
    </source>
</evidence>
<evidence type="ECO:0000256" key="1">
    <source>
        <dbReference type="ARBA" id="ARBA00023239"/>
    </source>
</evidence>
<accession>A0ABS6JWQ0</accession>
<dbReference type="InterPro" id="IPR020625">
    <property type="entry name" value="Schiff_base-form_aldolases_AS"/>
</dbReference>
<dbReference type="InterPro" id="IPR020624">
    <property type="entry name" value="Schiff_base-form_aldolases_CS"/>
</dbReference>